<evidence type="ECO:0000256" key="3">
    <source>
        <dbReference type="ARBA" id="ARBA00023237"/>
    </source>
</evidence>
<gene>
    <name evidence="5" type="ORF">GCM10011403_01180</name>
</gene>
<dbReference type="OrthoDB" id="176248at2"/>
<comment type="subcellular location">
    <subcellularLocation>
        <location evidence="1">Cell outer membrane</location>
    </subcellularLocation>
</comment>
<dbReference type="GO" id="GO:0009279">
    <property type="term" value="C:cell outer membrane"/>
    <property type="evidence" value="ECO:0007669"/>
    <property type="project" value="UniProtKB-SubCell"/>
</dbReference>
<dbReference type="InterPro" id="IPR000531">
    <property type="entry name" value="Beta-barrel_TonB"/>
</dbReference>
<dbReference type="PANTHER" id="PTHR47234:SF1">
    <property type="entry name" value="TONB-DEPENDENT RECEPTOR"/>
    <property type="match status" value="1"/>
</dbReference>
<feature type="domain" description="TonB-dependent receptor-like beta-barrel" evidence="4">
    <location>
        <begin position="23"/>
        <end position="590"/>
    </location>
</feature>
<dbReference type="SUPFAM" id="SSF56935">
    <property type="entry name" value="Porins"/>
    <property type="match status" value="1"/>
</dbReference>
<dbReference type="EMBL" id="BMIY01000001">
    <property type="protein sequence ID" value="GGG47899.1"/>
    <property type="molecule type" value="Genomic_DNA"/>
</dbReference>
<dbReference type="Proteomes" id="UP000627715">
    <property type="component" value="Unassembled WGS sequence"/>
</dbReference>
<organism evidence="5 6">
    <name type="scientific">Pseudohongiella nitratireducens</name>
    <dbReference type="NCBI Taxonomy" id="1768907"/>
    <lineage>
        <taxon>Bacteria</taxon>
        <taxon>Pseudomonadati</taxon>
        <taxon>Pseudomonadota</taxon>
        <taxon>Gammaproteobacteria</taxon>
        <taxon>Pseudomonadales</taxon>
        <taxon>Pseudohongiellaceae</taxon>
        <taxon>Pseudohongiella</taxon>
    </lineage>
</organism>
<comment type="caution">
    <text evidence="5">The sequence shown here is derived from an EMBL/GenBank/DDBJ whole genome shotgun (WGS) entry which is preliminary data.</text>
</comment>
<evidence type="ECO:0000313" key="5">
    <source>
        <dbReference type="EMBL" id="GGG47899.1"/>
    </source>
</evidence>
<name>A0A917GJ65_9GAMM</name>
<accession>A0A917GJ65</accession>
<dbReference type="Gene3D" id="2.40.170.20">
    <property type="entry name" value="TonB-dependent receptor, beta-barrel domain"/>
    <property type="match status" value="1"/>
</dbReference>
<keyword evidence="2" id="KW-0472">Membrane</keyword>
<dbReference type="Pfam" id="PF00593">
    <property type="entry name" value="TonB_dep_Rec_b-barrel"/>
    <property type="match status" value="1"/>
</dbReference>
<evidence type="ECO:0000259" key="4">
    <source>
        <dbReference type="Pfam" id="PF00593"/>
    </source>
</evidence>
<protein>
    <recommendedName>
        <fullName evidence="4">TonB-dependent receptor-like beta-barrel domain-containing protein</fullName>
    </recommendedName>
</protein>
<reference evidence="5" key="2">
    <citation type="submission" date="2020-09" db="EMBL/GenBank/DDBJ databases">
        <authorList>
            <person name="Sun Q."/>
            <person name="Zhou Y."/>
        </authorList>
    </citation>
    <scope>NUCLEOTIDE SEQUENCE</scope>
    <source>
        <strain evidence="5">CGMCC 1.15425</strain>
    </source>
</reference>
<sequence length="627" mass="69946">MQSNYNYRESRYNTSASLSNSTNNQFALFIPEAHPANPFGEAVVPRNWRPFNGISGTNPSFLKDDGRDVQDYRYYTNANRLNARYDISDTWTGYSYYTVQEMRRSVDTRTLILPRLQAALMGEGGVSGDQWFNPFGSSDSRSPFYEAGVTDNSQELVDWMFEEENQREVSRRNLEVFETMATGEVFDTPFGPSQIALGLQHRDARVRETPNVYAVMGQSYNTSITDAPPFATDYTDRVNAAFVEFEVPLYDTVSAQIAARHENFIDQNIDTTTPKVALRWEALPELALRASWGESFLAPDPGTNRPFNANEGCGEVFAGLDPLTGNSLAGSQSCSSGNPDIKPETSEIMNIGFTWEPLDELSLSVDYQTIDYSDRIRSLSTVDSVELQFARMLEATGISEADYDATPGSDTREAANAWLASQPSGELTAPGIQRDPTDQSVVKTVRNPANIAEVMIDLIDVKSRYRIPTNNWGTFVTTLTASYFTKYEYVDLSGETSDARGKQNGDSGIVPPLPKLKANLRLNWFKNAHSASVSANYQHHVVTDGSFFAFTTGIKPARTIQAQTLVNAQYSYIFDDLFDSEVTLSAGVNNMFDQRAQRLPQLGGMETRLQTPFGRQFWVSVDWTPGF</sequence>
<proteinExistence type="predicted"/>
<dbReference type="PANTHER" id="PTHR47234">
    <property type="match status" value="1"/>
</dbReference>
<dbReference type="RefSeq" id="WP_068812509.1">
    <property type="nucleotide sequence ID" value="NZ_BMIY01000001.1"/>
</dbReference>
<keyword evidence="6" id="KW-1185">Reference proteome</keyword>
<keyword evidence="3" id="KW-0998">Cell outer membrane</keyword>
<evidence type="ECO:0000256" key="1">
    <source>
        <dbReference type="ARBA" id="ARBA00004442"/>
    </source>
</evidence>
<evidence type="ECO:0000313" key="6">
    <source>
        <dbReference type="Proteomes" id="UP000627715"/>
    </source>
</evidence>
<evidence type="ECO:0000256" key="2">
    <source>
        <dbReference type="ARBA" id="ARBA00023136"/>
    </source>
</evidence>
<dbReference type="AlphaFoldDB" id="A0A917GJ65"/>
<reference evidence="5" key="1">
    <citation type="journal article" date="2014" name="Int. J. Syst. Evol. Microbiol.">
        <title>Complete genome sequence of Corynebacterium casei LMG S-19264T (=DSM 44701T), isolated from a smear-ripened cheese.</title>
        <authorList>
            <consortium name="US DOE Joint Genome Institute (JGI-PGF)"/>
            <person name="Walter F."/>
            <person name="Albersmeier A."/>
            <person name="Kalinowski J."/>
            <person name="Ruckert C."/>
        </authorList>
    </citation>
    <scope>NUCLEOTIDE SEQUENCE</scope>
    <source>
        <strain evidence="5">CGMCC 1.15425</strain>
    </source>
</reference>
<dbReference type="InterPro" id="IPR036942">
    <property type="entry name" value="Beta-barrel_TonB_sf"/>
</dbReference>